<feature type="repeat" description="ANK" evidence="2">
    <location>
        <begin position="868"/>
        <end position="900"/>
    </location>
</feature>
<protein>
    <submittedName>
        <fullName evidence="6">Uncharacterized protein</fullName>
    </submittedName>
</protein>
<dbReference type="Pfam" id="PF24883">
    <property type="entry name" value="NPHP3_N"/>
    <property type="match status" value="1"/>
</dbReference>
<dbReference type="InterPro" id="IPR054471">
    <property type="entry name" value="GPIID_WHD"/>
</dbReference>
<accession>A0A395GXY1</accession>
<evidence type="ECO:0000256" key="2">
    <source>
        <dbReference type="PROSITE-ProRule" id="PRU00023"/>
    </source>
</evidence>
<dbReference type="InterPro" id="IPR056884">
    <property type="entry name" value="NPHP3-like_N"/>
</dbReference>
<dbReference type="InterPro" id="IPR027417">
    <property type="entry name" value="P-loop_NTPase"/>
</dbReference>
<evidence type="ECO:0000313" key="7">
    <source>
        <dbReference type="Proteomes" id="UP000249402"/>
    </source>
</evidence>
<keyword evidence="2" id="KW-0040">ANK repeat</keyword>
<dbReference type="RefSeq" id="XP_025574246.1">
    <property type="nucleotide sequence ID" value="XM_025719654.1"/>
</dbReference>
<dbReference type="PANTHER" id="PTHR10039">
    <property type="entry name" value="AMELOGENIN"/>
    <property type="match status" value="1"/>
</dbReference>
<dbReference type="PROSITE" id="PS50297">
    <property type="entry name" value="ANK_REP_REGION"/>
    <property type="match status" value="1"/>
</dbReference>
<dbReference type="AlphaFoldDB" id="A0A395GXY1"/>
<sequence>MSKAPSQLPSRSNNLKMTLSRWRSRIWGYSAAQSSSASDKLNISDKKNTQSPVTSQNESSLSEADGNRTVTRDLWAEAFEELSPQTQTQLSKFGYLPDESSLQKRDIDTLLHGFQQKSEKCEQKSWKYKTERHEIIVRDYAAKCATWVQKVGDLILPFAPSPVAGPWGLVKALLQIPVSYAEEMLALLGTLEKALQIIHHGSVYESVYTAETVPEFLLAMLQRDLIKVYKAVLELLNHCTVQLSKPMLKRLVSEVLYPDRTSGMSSNLSNCQVDLTKTIQTCESQRSADANGTATKLLHAIHRPLLRIEAHVTNHLTRVDKNKALELLEWISPVPYGKHHTTVQTERAANTGEWLLQHPMFRDWEENSSSAVLWLRGSPGVGKTFLTSKVIDHIQEALSNTPNHEGLAFFYCNRNDVGTSQPLSVAQSYIRQLSTTARGEWEYFQVSLEKTCVELRSKGAHLDLGTCKKLLTNSLSLYPRTTLVLDALDECDPVSREKLILLFKEVLRTSTRPIKLFISGRPDGDIRHHFSSQPTIEIQSSDNHKDIETYVCQMLPRLAEKNSEMRDLQPVITSRILGSCQGMFQWTFLQLEQLRDCVSREAILECLGTLPRTLDEAYDNIYSKIVNGRPHDRDLANRAFMWVMAAARPLHRVELLQAIRIDPDQTTLNMCAAITEDSLQTLCRNLLVLDSQGLWRISHLSVAEYFESRHGWTPPVTSLMASKVCLLLLLDAPNLLTIEESGLTIDDEANTTPTKPSTYDPDNFFQEYLPCYWPTHIQIAEQISLTALAPVTALLERFLGTPYESSSQYRVWCDEVQRFHRVLGKLFYPGTRMPWEDSILTACEFGFNLSLKRWWEAAAVDHTRTNVFGQTPLTIAVSNGHVALCRTLLQKGADPHAPQGNANLPKLTPLVSAVTNGSLEGVRFLVREAHVDVDTQLANPDLPCALDAAICQKNSEIMHFLVTEARANVDMELTHGKYGSCLAHAAAELPLETVKYLVEEGRANVNLVLRHGIYGSALVAAVALDPLAIFKARTPEQKHLTMKYLVEKGKANVNLALQTGTYGSALAAAAMNEDDKFVNYLVDVGNAEVNMPLPSSPHGSALSAAAYYGNKAVVEVLIAAGASIMLALDDGRTANAVAAARTSLSEEDHKQRFLIIFGHISEFMASGKAEIAGILKHEERMAGCNGST</sequence>
<dbReference type="PROSITE" id="PS50088">
    <property type="entry name" value="ANK_REPEAT"/>
    <property type="match status" value="1"/>
</dbReference>
<dbReference type="PANTHER" id="PTHR10039:SF15">
    <property type="entry name" value="NACHT DOMAIN-CONTAINING PROTEIN"/>
    <property type="match status" value="1"/>
</dbReference>
<organism evidence="6 7">
    <name type="scientific">Aspergillus ibericus CBS 121593</name>
    <dbReference type="NCBI Taxonomy" id="1448316"/>
    <lineage>
        <taxon>Eukaryota</taxon>
        <taxon>Fungi</taxon>
        <taxon>Dikarya</taxon>
        <taxon>Ascomycota</taxon>
        <taxon>Pezizomycotina</taxon>
        <taxon>Eurotiomycetes</taxon>
        <taxon>Eurotiomycetidae</taxon>
        <taxon>Eurotiales</taxon>
        <taxon>Aspergillaceae</taxon>
        <taxon>Aspergillus</taxon>
        <taxon>Aspergillus subgen. Circumdati</taxon>
    </lineage>
</organism>
<feature type="compositionally biased region" description="Polar residues" evidence="3">
    <location>
        <begin position="49"/>
        <end position="62"/>
    </location>
</feature>
<dbReference type="InterPro" id="IPR002110">
    <property type="entry name" value="Ankyrin_rpt"/>
</dbReference>
<dbReference type="InterPro" id="IPR036770">
    <property type="entry name" value="Ankyrin_rpt-contain_sf"/>
</dbReference>
<evidence type="ECO:0000313" key="6">
    <source>
        <dbReference type="EMBL" id="RAK99918.1"/>
    </source>
</evidence>
<dbReference type="VEuPathDB" id="FungiDB:BO80DRAFT_426008"/>
<dbReference type="Gene3D" id="1.25.40.20">
    <property type="entry name" value="Ankyrin repeat-containing domain"/>
    <property type="match status" value="2"/>
</dbReference>
<dbReference type="SMART" id="SM00248">
    <property type="entry name" value="ANK"/>
    <property type="match status" value="6"/>
</dbReference>
<proteinExistence type="predicted"/>
<dbReference type="OrthoDB" id="4472712at2759"/>
<reference evidence="6 7" key="1">
    <citation type="submission" date="2018-02" db="EMBL/GenBank/DDBJ databases">
        <title>The genomes of Aspergillus section Nigri reveals drivers in fungal speciation.</title>
        <authorList>
            <consortium name="DOE Joint Genome Institute"/>
            <person name="Vesth T.C."/>
            <person name="Nybo J."/>
            <person name="Theobald S."/>
            <person name="Brandl J."/>
            <person name="Frisvad J.C."/>
            <person name="Nielsen K.F."/>
            <person name="Lyhne E.K."/>
            <person name="Kogle M.E."/>
            <person name="Kuo A."/>
            <person name="Riley R."/>
            <person name="Clum A."/>
            <person name="Nolan M."/>
            <person name="Lipzen A."/>
            <person name="Salamov A."/>
            <person name="Henrissat B."/>
            <person name="Wiebenga A."/>
            <person name="De vries R.P."/>
            <person name="Grigoriev I.V."/>
            <person name="Mortensen U.H."/>
            <person name="Andersen M.R."/>
            <person name="Baker S.E."/>
        </authorList>
    </citation>
    <scope>NUCLEOTIDE SEQUENCE [LARGE SCALE GENOMIC DNA]</scope>
    <source>
        <strain evidence="6 7">CBS 121593</strain>
    </source>
</reference>
<feature type="compositionally biased region" description="Polar residues" evidence="3">
    <location>
        <begin position="32"/>
        <end position="41"/>
    </location>
</feature>
<keyword evidence="1" id="KW-0677">Repeat</keyword>
<dbReference type="Pfam" id="PF12796">
    <property type="entry name" value="Ank_2"/>
    <property type="match status" value="1"/>
</dbReference>
<feature type="region of interest" description="Disordered" evidence="3">
    <location>
        <begin position="32"/>
        <end position="67"/>
    </location>
</feature>
<gene>
    <name evidence="6" type="ORF">BO80DRAFT_426008</name>
</gene>
<dbReference type="Proteomes" id="UP000249402">
    <property type="component" value="Unassembled WGS sequence"/>
</dbReference>
<evidence type="ECO:0000259" key="4">
    <source>
        <dbReference type="Pfam" id="PF22939"/>
    </source>
</evidence>
<dbReference type="GeneID" id="37224519"/>
<name>A0A395GXY1_9EURO</name>
<evidence type="ECO:0000256" key="1">
    <source>
        <dbReference type="ARBA" id="ARBA00022737"/>
    </source>
</evidence>
<dbReference type="EMBL" id="KZ824443">
    <property type="protein sequence ID" value="RAK99918.1"/>
    <property type="molecule type" value="Genomic_DNA"/>
</dbReference>
<evidence type="ECO:0000256" key="3">
    <source>
        <dbReference type="SAM" id="MobiDB-lite"/>
    </source>
</evidence>
<dbReference type="Gene3D" id="3.40.50.300">
    <property type="entry name" value="P-loop containing nucleotide triphosphate hydrolases"/>
    <property type="match status" value="1"/>
</dbReference>
<dbReference type="STRING" id="1448316.A0A395GXY1"/>
<feature type="domain" description="Nephrocystin 3-like N-terminal" evidence="5">
    <location>
        <begin position="350"/>
        <end position="521"/>
    </location>
</feature>
<dbReference type="Pfam" id="PF22939">
    <property type="entry name" value="WHD_GPIID"/>
    <property type="match status" value="1"/>
</dbReference>
<dbReference type="SUPFAM" id="SSF48403">
    <property type="entry name" value="Ankyrin repeat"/>
    <property type="match status" value="1"/>
</dbReference>
<feature type="domain" description="GPI inositol-deacylase winged helix" evidence="4">
    <location>
        <begin position="633"/>
        <end position="706"/>
    </location>
</feature>
<dbReference type="SUPFAM" id="SSF52540">
    <property type="entry name" value="P-loop containing nucleoside triphosphate hydrolases"/>
    <property type="match status" value="1"/>
</dbReference>
<keyword evidence="7" id="KW-1185">Reference proteome</keyword>
<evidence type="ECO:0000259" key="5">
    <source>
        <dbReference type="Pfam" id="PF24883"/>
    </source>
</evidence>